<accession>A0AAN8GC49</accession>
<sequence length="313" mass="35113">MAARQLEDIGAIEEVDVGSYELVDAKRACLVDNEELRTIHLTSTKKWEVEGIPTSCEIWEEELLDMVGIVREGVPRVRPLNEKTTEEIAEQQNWPRPIVYTAKVRMKNGEFVPHDSLLEAERDSRNEHCEEDCACVSPVNGEEFDGNDESYPPSKKPLISGASHQNDDSSDEYVDVDGMVEASRFHVPSSSREATIPARRSYVPRGTLSKEDVLQKLLLEVDSLKNQIINSANSVSPFTLHYVLLRLKTLRPMIGHVSPSLNRPDTGYRSDFCQAERETPAVGSVLPFEVLSDDEDIALSAGGAFEYNSHIWR</sequence>
<dbReference type="AlphaFoldDB" id="A0AAN8GC49"/>
<reference evidence="2 3" key="1">
    <citation type="submission" date="2019-10" db="EMBL/GenBank/DDBJ databases">
        <title>Assembly and Annotation for the nematode Trichostrongylus colubriformis.</title>
        <authorList>
            <person name="Martin J."/>
        </authorList>
    </citation>
    <scope>NUCLEOTIDE SEQUENCE [LARGE SCALE GENOMIC DNA]</scope>
    <source>
        <strain evidence="2">G859</strain>
        <tissue evidence="2">Whole worm</tissue>
    </source>
</reference>
<proteinExistence type="predicted"/>
<dbReference type="EMBL" id="WIXE01005815">
    <property type="protein sequence ID" value="KAK5981863.1"/>
    <property type="molecule type" value="Genomic_DNA"/>
</dbReference>
<evidence type="ECO:0000313" key="3">
    <source>
        <dbReference type="Proteomes" id="UP001331761"/>
    </source>
</evidence>
<protein>
    <submittedName>
        <fullName evidence="2">Uncharacterized protein</fullName>
    </submittedName>
</protein>
<evidence type="ECO:0000256" key="1">
    <source>
        <dbReference type="SAM" id="MobiDB-lite"/>
    </source>
</evidence>
<dbReference type="Proteomes" id="UP001331761">
    <property type="component" value="Unassembled WGS sequence"/>
</dbReference>
<comment type="caution">
    <text evidence="2">The sequence shown here is derived from an EMBL/GenBank/DDBJ whole genome shotgun (WGS) entry which is preliminary data.</text>
</comment>
<organism evidence="2 3">
    <name type="scientific">Trichostrongylus colubriformis</name>
    <name type="common">Black scour worm</name>
    <dbReference type="NCBI Taxonomy" id="6319"/>
    <lineage>
        <taxon>Eukaryota</taxon>
        <taxon>Metazoa</taxon>
        <taxon>Ecdysozoa</taxon>
        <taxon>Nematoda</taxon>
        <taxon>Chromadorea</taxon>
        <taxon>Rhabditida</taxon>
        <taxon>Rhabditina</taxon>
        <taxon>Rhabditomorpha</taxon>
        <taxon>Strongyloidea</taxon>
        <taxon>Trichostrongylidae</taxon>
        <taxon>Trichostrongylus</taxon>
    </lineage>
</organism>
<evidence type="ECO:0000313" key="2">
    <source>
        <dbReference type="EMBL" id="KAK5981863.1"/>
    </source>
</evidence>
<keyword evidence="3" id="KW-1185">Reference proteome</keyword>
<feature type="region of interest" description="Disordered" evidence="1">
    <location>
        <begin position="140"/>
        <end position="171"/>
    </location>
</feature>
<name>A0AAN8GC49_TRICO</name>
<gene>
    <name evidence="2" type="ORF">GCK32_012280</name>
</gene>